<evidence type="ECO:0000256" key="2">
    <source>
        <dbReference type="SAM" id="Phobius"/>
    </source>
</evidence>
<keyword evidence="4" id="KW-1185">Reference proteome</keyword>
<evidence type="ECO:0000256" key="1">
    <source>
        <dbReference type="SAM" id="MobiDB-lite"/>
    </source>
</evidence>
<dbReference type="Proteomes" id="UP001365128">
    <property type="component" value="Unassembled WGS sequence"/>
</dbReference>
<keyword evidence="2" id="KW-1133">Transmembrane helix</keyword>
<organism evidence="3 4">
    <name type="scientific">Phyllosticta citricarpa</name>
    <dbReference type="NCBI Taxonomy" id="55181"/>
    <lineage>
        <taxon>Eukaryota</taxon>
        <taxon>Fungi</taxon>
        <taxon>Dikarya</taxon>
        <taxon>Ascomycota</taxon>
        <taxon>Pezizomycotina</taxon>
        <taxon>Dothideomycetes</taxon>
        <taxon>Dothideomycetes incertae sedis</taxon>
        <taxon>Botryosphaeriales</taxon>
        <taxon>Phyllostictaceae</taxon>
        <taxon>Phyllosticta</taxon>
    </lineage>
</organism>
<evidence type="ECO:0000313" key="4">
    <source>
        <dbReference type="Proteomes" id="UP001365128"/>
    </source>
</evidence>
<gene>
    <name evidence="3" type="ORF">IWX46DRAFT_611519</name>
</gene>
<evidence type="ECO:0000313" key="3">
    <source>
        <dbReference type="EMBL" id="KAK7535484.1"/>
    </source>
</evidence>
<feature type="region of interest" description="Disordered" evidence="1">
    <location>
        <begin position="1"/>
        <end position="28"/>
    </location>
</feature>
<comment type="caution">
    <text evidence="3">The sequence shown here is derived from an EMBL/GenBank/DDBJ whole genome shotgun (WGS) entry which is preliminary data.</text>
</comment>
<protein>
    <submittedName>
        <fullName evidence="3">Uncharacterized protein</fullName>
    </submittedName>
</protein>
<reference evidence="3 4" key="1">
    <citation type="submission" date="2024-04" db="EMBL/GenBank/DDBJ databases">
        <title>Phyllosticta paracitricarpa is synonymous to the EU quarantine fungus P. citricarpa based on phylogenomic analyses.</title>
        <authorList>
            <consortium name="Lawrence Berkeley National Laboratory"/>
            <person name="Van Ingen-Buijs V.A."/>
            <person name="Van Westerhoven A.C."/>
            <person name="Haridas S."/>
            <person name="Skiadas P."/>
            <person name="Martin F."/>
            <person name="Groenewald J.Z."/>
            <person name="Crous P.W."/>
            <person name="Seidl M.F."/>
        </authorList>
    </citation>
    <scope>NUCLEOTIDE SEQUENCE [LARGE SCALE GENOMIC DNA]</scope>
    <source>
        <strain evidence="3 4">CBS 122670</strain>
    </source>
</reference>
<feature type="transmembrane region" description="Helical" evidence="2">
    <location>
        <begin position="56"/>
        <end position="74"/>
    </location>
</feature>
<dbReference type="EMBL" id="JBBPDW010000040">
    <property type="protein sequence ID" value="KAK7535484.1"/>
    <property type="molecule type" value="Genomic_DNA"/>
</dbReference>
<keyword evidence="2" id="KW-0472">Membrane</keyword>
<feature type="compositionally biased region" description="Low complexity" evidence="1">
    <location>
        <begin position="16"/>
        <end position="28"/>
    </location>
</feature>
<keyword evidence="2" id="KW-0812">Transmembrane</keyword>
<accession>A0ABR1LJX6</accession>
<proteinExistence type="predicted"/>
<sequence>MTLAPPSLAFHSFRTSSSRPPSLPPASQLQLPCCLALVLALALALAGPPCQNDHALFLLLPFILYLAVGSAVVIRKHENSTHGKSPPPHLL</sequence>
<name>A0ABR1LJX6_9PEZI</name>